<protein>
    <submittedName>
        <fullName evidence="6">Peptide ABC transporter permease</fullName>
    </submittedName>
</protein>
<evidence type="ECO:0000256" key="2">
    <source>
        <dbReference type="ARBA" id="ARBA00022448"/>
    </source>
</evidence>
<keyword evidence="4" id="KW-0472">Membrane</keyword>
<keyword evidence="3" id="KW-0732">Signal</keyword>
<keyword evidence="4" id="KW-0812">Transmembrane</keyword>
<dbReference type="EMBL" id="CP029289">
    <property type="protein sequence ID" value="AWR95887.1"/>
    <property type="molecule type" value="Genomic_DNA"/>
</dbReference>
<dbReference type="Proteomes" id="UP000248044">
    <property type="component" value="Chromosome"/>
</dbReference>
<keyword evidence="2" id="KW-0813">Transport</keyword>
<dbReference type="Gene3D" id="3.40.190.10">
    <property type="entry name" value="Periplasmic binding protein-like II"/>
    <property type="match status" value="1"/>
</dbReference>
<evidence type="ECO:0000313" key="6">
    <source>
        <dbReference type="EMBL" id="AWR95887.1"/>
    </source>
</evidence>
<dbReference type="InterPro" id="IPR000914">
    <property type="entry name" value="SBP_5_dom"/>
</dbReference>
<dbReference type="InterPro" id="IPR030678">
    <property type="entry name" value="Peptide/Ni-bd"/>
</dbReference>
<keyword evidence="4" id="KW-1133">Transmembrane helix</keyword>
<evidence type="ECO:0000313" key="7">
    <source>
        <dbReference type="Proteomes" id="UP000248044"/>
    </source>
</evidence>
<dbReference type="AlphaFoldDB" id="A0A2U9IIM6"/>
<evidence type="ECO:0000259" key="5">
    <source>
        <dbReference type="Pfam" id="PF00496"/>
    </source>
</evidence>
<reference evidence="6 7" key="1">
    <citation type="submission" date="2018-05" db="EMBL/GenBank/DDBJ databases">
        <title>Complete Genome Sequences of Extremely Thermoacidophilic, Metal-Mobilizing Type-Strain Members of the Archaeal Family Sulfolobaceae: Acidianus brierleyi DSM-1651T, Acidianus sulfidivorans DSM-18786T, Metallosphaera hakonensis DSM-7519T, and Metallosphaera prunae DSM-10039T.</title>
        <authorList>
            <person name="Counts J.A."/>
            <person name="Kelly R.M."/>
        </authorList>
    </citation>
    <scope>NUCLEOTIDE SEQUENCE [LARGE SCALE GENOMIC DNA]</scope>
    <source>
        <strain evidence="6 7">DSM 1651</strain>
    </source>
</reference>
<dbReference type="Pfam" id="PF00496">
    <property type="entry name" value="SBP_bac_5"/>
    <property type="match status" value="1"/>
</dbReference>
<organism evidence="6 7">
    <name type="scientific">Acidianus brierleyi</name>
    <dbReference type="NCBI Taxonomy" id="41673"/>
    <lineage>
        <taxon>Archaea</taxon>
        <taxon>Thermoproteota</taxon>
        <taxon>Thermoprotei</taxon>
        <taxon>Sulfolobales</taxon>
        <taxon>Sulfolobaceae</taxon>
        <taxon>Acidianus</taxon>
    </lineage>
</organism>
<dbReference type="PANTHER" id="PTHR30290">
    <property type="entry name" value="PERIPLASMIC BINDING COMPONENT OF ABC TRANSPORTER"/>
    <property type="match status" value="1"/>
</dbReference>
<sequence>MKNKKLLGLGKTLAIVIAVVIIIAAIGGVAYYVTTSHHPPTPTVKTISLAASNPDVLTDVAQTAPPDALDPATGFYTQDGPLFTAVFQELVEFNGTNYHEVVPVLAENYSTPNYQNYYFNLRDYVHFADGVQFNSSTVWFSLYRTILMGQGPGVANYIGLLFNSTVYGMTGYAIPWGVNYAIQNATGLPTANNYTLTAQVLASILSHFNANNATIQKIMEYPNQAVVVKGPYEVEVSTLEPYKFFLYDIAAWWGAIVNPVIVDEHGGVSPNSVNSYLDEYGMNGTGPYVIVKVSPGFSTIELEANPNYWAVGHDVPLVAQPAHIKYVVINYGLSHNDRVEDFLKNDAQISYISIPYLSQILGAYPYNTIPMNSSFINFGSEPGVFYVSMNMEQYPTNITDFRLAMEYAVNYSALLSIFSYNGKPLASEFLGPISPQFPGYYDPSGLPDYNYSPSLAMHYLNEAGYIGHFYVVLPNGSTLGDSSGTQLPPLSLYALSPVNELEEDELEIISHDLSAIGISTTVYYVLPSVTDGWTTPKGTPVLVDLGWFPDWPDPVFQQLMPLTDVEFGGISGNLAWVNISTLQTMYNTLPFITNTSEQESMVGQAYSIIYHEAPYMWLPVPDTYYFVQPYVHGFEYNPYVGYFYNLMYYNGTYTYTT</sequence>
<gene>
    <name evidence="6" type="ORF">DFR85_02665</name>
</gene>
<evidence type="ECO:0000256" key="1">
    <source>
        <dbReference type="ARBA" id="ARBA00005695"/>
    </source>
</evidence>
<name>A0A2U9IIM6_9CREN</name>
<dbReference type="SUPFAM" id="SSF53850">
    <property type="entry name" value="Periplasmic binding protein-like II"/>
    <property type="match status" value="1"/>
</dbReference>
<evidence type="ECO:0000256" key="4">
    <source>
        <dbReference type="SAM" id="Phobius"/>
    </source>
</evidence>
<dbReference type="PANTHER" id="PTHR30290:SF9">
    <property type="entry name" value="OLIGOPEPTIDE-BINDING PROTEIN APPA"/>
    <property type="match status" value="1"/>
</dbReference>
<accession>A0A2U9IIM6</accession>
<dbReference type="GO" id="GO:0043190">
    <property type="term" value="C:ATP-binding cassette (ABC) transporter complex"/>
    <property type="evidence" value="ECO:0007669"/>
    <property type="project" value="InterPro"/>
</dbReference>
<dbReference type="GO" id="GO:0015833">
    <property type="term" value="P:peptide transport"/>
    <property type="evidence" value="ECO:0007669"/>
    <property type="project" value="TreeGrafter"/>
</dbReference>
<dbReference type="Gene3D" id="3.10.105.10">
    <property type="entry name" value="Dipeptide-binding Protein, Domain 3"/>
    <property type="match status" value="1"/>
</dbReference>
<keyword evidence="7" id="KW-1185">Reference proteome</keyword>
<dbReference type="PIRSF" id="PIRSF002741">
    <property type="entry name" value="MppA"/>
    <property type="match status" value="1"/>
</dbReference>
<dbReference type="GO" id="GO:1904680">
    <property type="term" value="F:peptide transmembrane transporter activity"/>
    <property type="evidence" value="ECO:0007669"/>
    <property type="project" value="TreeGrafter"/>
</dbReference>
<dbReference type="InterPro" id="IPR039424">
    <property type="entry name" value="SBP_5"/>
</dbReference>
<dbReference type="GO" id="GO:0042597">
    <property type="term" value="C:periplasmic space"/>
    <property type="evidence" value="ECO:0007669"/>
    <property type="project" value="UniProtKB-ARBA"/>
</dbReference>
<feature type="domain" description="Solute-binding protein family 5" evidence="5">
    <location>
        <begin position="100"/>
        <end position="557"/>
    </location>
</feature>
<evidence type="ECO:0000256" key="3">
    <source>
        <dbReference type="ARBA" id="ARBA00022729"/>
    </source>
</evidence>
<feature type="transmembrane region" description="Helical" evidence="4">
    <location>
        <begin position="12"/>
        <end position="33"/>
    </location>
</feature>
<comment type="similarity">
    <text evidence="1">Belongs to the bacterial solute-binding protein 5 family.</text>
</comment>
<proteinExistence type="inferred from homology"/>
<dbReference type="KEGG" id="abri:DFR85_02665"/>
<dbReference type="OrthoDB" id="194307at2157"/>